<dbReference type="InterPro" id="IPR002110">
    <property type="entry name" value="Ankyrin_rpt"/>
</dbReference>
<sequence length="1694" mass="185893">MAERIVSLKDSTFALCSVINKHLKASGSKHDNDLKALVVELRLLGGSLYSLEQLILELQETEEDVPGPPGSDERSAWPAVDGCELLVQALHSLHTVADPDGLKDAKSSLLGYRSKFGFILGSSESLQDVDLHFCVLGKEPLPQLRRKDQVVDDAPDSPRSISSPIEEDPSPEVLSSWLEILNSPDHNREPAEHAREMASVQSRRLSSPLYQTAAARWPTYAEAHWSDLGPQICSLFQSPGPFNFVQWVLEYARETYPRTFGSLAMSPKSLLELTDALCNQSISMLHMAAALGLPSLCRELLSKGADINDVGLLGSPLFCAFVGPNVLTTRAEPDSWTSLLDSSHAGADRAATIMLLLNKGADCGYKYQWKNAEEISLAGLSLWAALITNNDSIFNVTVASGADIDSTIIQLIRRENFANHGAGSPDRFDADLPFDERQDGGTILHMATEGGHVEIIDSLVKAGASLNATDSEGRTPMMVLEETPVLSKLVLEYGASTTDVDNKGRTIWHLAASTNYADLIKWLQKNDPCKEQNLATKSVVNCTPLDDAFLYVYSLNTLPKGWSQMPPLAARALLAECHTLPPVDSPGSLLRCAVEWGELDLLNDLIRLGCEPDKDNGSLLSCLNLSASDEMVKRVIELSGRTSLVLGNGVAVAETILTNTVFSTRSNNSAFGQPSAHPSCYPKLTESAYGELLTPEVLKARDSRGRGIWARFCDNVLPMLSGPSCVHPQKLRFLSSFIRAAIEYINAEGALEDYEKDTGEWAILRMADRTGFSPCWERWQFPFITGALQDYVRDETKFVESTNGALLLAQAVRRGQESLVDTLISKGVKIHIPRPELMNLSLLEHLITDLSLHGPMLDTLLESLEPLSLVKLQDGIFGALVELIRESHAARILKALLTQKLIDPNEVSADQLDPRTMLQKAIEEGKPDLALLLLDHGADPALSKNGDQAILAAAKKGYVEIFNKVAEVAGSDFNWLCLYDVKGKHQGSPRNGLAPIHLAVNAGSLSCVRALDDFGADLEVQDPNGATPLILAIRQDEEEIFRHLLDAGVDTELDRYGIHIASTIRRAAAGIINEFVADRLGATPLVPYYVPNPLRLGALLADLLQNCLSQSEGVIAKILAYVPKEHLLTAILPCRGCTLLSFAGAHACNNIMLELVERDFGGFITGCSTHWPHGYNALHHACFGLLRQLDPEEPELVETTLIFIRKCLDAYLKEGILWFDVGCTPLHAIVQFGCASHNERFEVRERALRVLLNHLEARADEYWKLVEDAGLSQLFDPVEGEDTATKLKRFVVNMRCYSMDWLDYSGGSLPNALHLLVDGMTTAVAINTDLETTGEIQDGMLHLLIANGIDVNAKDGDSMTALHFACARGNLPMAKILLEAGANPNVRDYTGDAPLSRAIDWGDMELVRSLIEHGADPETFTGLPHLMYKHPNANYVHQIAHLGLDWHATSPGNTSLALMMLAATTFTRTSILNGSGNVDFGRLAAERPPLLNLMFSRNCGPAMVRKVLKRAPQEHRGQILYPDPCTNVRPCCMSIRKGDVAMLEVFLEFGWDFEREGSEEGSALMVACSVGQLNAVKLLVRRGARLSYVTTDSRGQTVVRSAFKAARLYHDVLRWLLVERHQEWNRLGQTDSSPEAPTKLWSGPRKGAHKLTGFDGHYIGAVTNTFEAQVSTLRRITQVRQELANRVVHVTLVE</sequence>
<feature type="region of interest" description="Disordered" evidence="4">
    <location>
        <begin position="146"/>
        <end position="170"/>
    </location>
</feature>
<feature type="repeat" description="ANK" evidence="3">
    <location>
        <begin position="991"/>
        <end position="1023"/>
    </location>
</feature>
<dbReference type="PROSITE" id="PS50088">
    <property type="entry name" value="ANK_REPEAT"/>
    <property type="match status" value="8"/>
</dbReference>
<feature type="repeat" description="ANK" evidence="3">
    <location>
        <begin position="1390"/>
        <end position="1422"/>
    </location>
</feature>
<dbReference type="Pfam" id="PF12796">
    <property type="entry name" value="Ank_2"/>
    <property type="match status" value="3"/>
</dbReference>
<feature type="repeat" description="ANK" evidence="3">
    <location>
        <begin position="1357"/>
        <end position="1389"/>
    </location>
</feature>
<name>A0A9P5HGY6_9HYPO</name>
<evidence type="ECO:0008006" key="7">
    <source>
        <dbReference type="Google" id="ProtNLM"/>
    </source>
</evidence>
<evidence type="ECO:0000256" key="3">
    <source>
        <dbReference type="PROSITE-ProRule" id="PRU00023"/>
    </source>
</evidence>
<feature type="repeat" description="ANK" evidence="3">
    <location>
        <begin position="1559"/>
        <end position="1591"/>
    </location>
</feature>
<feature type="repeat" description="ANK" evidence="3">
    <location>
        <begin position="913"/>
        <end position="945"/>
    </location>
</feature>
<dbReference type="SUPFAM" id="SSF48403">
    <property type="entry name" value="Ankyrin repeat"/>
    <property type="match status" value="4"/>
</dbReference>
<gene>
    <name evidence="5" type="ORF">G7Z17_g2840</name>
</gene>
<keyword evidence="2 3" id="KW-0040">ANK repeat</keyword>
<dbReference type="Gene3D" id="1.25.40.20">
    <property type="entry name" value="Ankyrin repeat-containing domain"/>
    <property type="match status" value="7"/>
</dbReference>
<dbReference type="SMART" id="SM00248">
    <property type="entry name" value="ANK"/>
    <property type="match status" value="15"/>
</dbReference>
<evidence type="ECO:0000256" key="2">
    <source>
        <dbReference type="ARBA" id="ARBA00023043"/>
    </source>
</evidence>
<dbReference type="InterPro" id="IPR036770">
    <property type="entry name" value="Ankyrin_rpt-contain_sf"/>
</dbReference>
<dbReference type="Proteomes" id="UP000722485">
    <property type="component" value="Unassembled WGS sequence"/>
</dbReference>
<organism evidence="5 6">
    <name type="scientific">Cylindrodendrum hubeiense</name>
    <dbReference type="NCBI Taxonomy" id="595255"/>
    <lineage>
        <taxon>Eukaryota</taxon>
        <taxon>Fungi</taxon>
        <taxon>Dikarya</taxon>
        <taxon>Ascomycota</taxon>
        <taxon>Pezizomycotina</taxon>
        <taxon>Sordariomycetes</taxon>
        <taxon>Hypocreomycetidae</taxon>
        <taxon>Hypocreales</taxon>
        <taxon>Nectriaceae</taxon>
        <taxon>Cylindrodendrum</taxon>
    </lineage>
</organism>
<dbReference type="PROSITE" id="PS50297">
    <property type="entry name" value="ANK_REP_REGION"/>
    <property type="match status" value="6"/>
</dbReference>
<dbReference type="PANTHER" id="PTHR24198">
    <property type="entry name" value="ANKYRIN REPEAT AND PROTEIN KINASE DOMAIN-CONTAINING PROTEIN"/>
    <property type="match status" value="1"/>
</dbReference>
<comment type="caution">
    <text evidence="5">The sequence shown here is derived from an EMBL/GenBank/DDBJ whole genome shotgun (WGS) entry which is preliminary data.</text>
</comment>
<accession>A0A9P5HGY6</accession>
<feature type="repeat" description="ANK" evidence="3">
    <location>
        <begin position="1024"/>
        <end position="1056"/>
    </location>
</feature>
<reference evidence="5" key="1">
    <citation type="submission" date="2020-03" db="EMBL/GenBank/DDBJ databases">
        <title>Draft Genome Sequence of Cylindrodendrum hubeiense.</title>
        <authorList>
            <person name="Buettner E."/>
            <person name="Kellner H."/>
        </authorList>
    </citation>
    <scope>NUCLEOTIDE SEQUENCE</scope>
    <source>
        <strain evidence="5">IHI 201604</strain>
    </source>
</reference>
<dbReference type="EMBL" id="JAANBB010000031">
    <property type="protein sequence ID" value="KAF7554514.1"/>
    <property type="molecule type" value="Genomic_DNA"/>
</dbReference>
<dbReference type="GO" id="GO:0005737">
    <property type="term" value="C:cytoplasm"/>
    <property type="evidence" value="ECO:0007669"/>
    <property type="project" value="TreeGrafter"/>
</dbReference>
<proteinExistence type="predicted"/>
<evidence type="ECO:0000313" key="5">
    <source>
        <dbReference type="EMBL" id="KAF7554514.1"/>
    </source>
</evidence>
<evidence type="ECO:0000256" key="4">
    <source>
        <dbReference type="SAM" id="MobiDB-lite"/>
    </source>
</evidence>
<evidence type="ECO:0000256" key="1">
    <source>
        <dbReference type="ARBA" id="ARBA00022737"/>
    </source>
</evidence>
<evidence type="ECO:0000313" key="6">
    <source>
        <dbReference type="Proteomes" id="UP000722485"/>
    </source>
</evidence>
<feature type="repeat" description="ANK" evidence="3">
    <location>
        <begin position="280"/>
        <end position="312"/>
    </location>
</feature>
<dbReference type="OrthoDB" id="194358at2759"/>
<dbReference type="PRINTS" id="PR01415">
    <property type="entry name" value="ANKYRIN"/>
</dbReference>
<keyword evidence="6" id="KW-1185">Reference proteome</keyword>
<feature type="repeat" description="ANK" evidence="3">
    <location>
        <begin position="439"/>
        <end position="471"/>
    </location>
</feature>
<keyword evidence="1" id="KW-0677">Repeat</keyword>
<dbReference type="PANTHER" id="PTHR24198:SF165">
    <property type="entry name" value="ANKYRIN REPEAT-CONTAINING PROTEIN-RELATED"/>
    <property type="match status" value="1"/>
</dbReference>
<protein>
    <recommendedName>
        <fullName evidence="7">Ankyrin</fullName>
    </recommendedName>
</protein>